<keyword evidence="6" id="KW-0418">Kinase</keyword>
<dbReference type="GO" id="GO:0005524">
    <property type="term" value="F:ATP binding"/>
    <property type="evidence" value="ECO:0007669"/>
    <property type="project" value="UniProtKB-KW"/>
</dbReference>
<protein>
    <recommendedName>
        <fullName evidence="11">DAGKc domain-containing protein</fullName>
    </recommendedName>
</protein>
<dbReference type="InterPro" id="IPR050187">
    <property type="entry name" value="Lipid_Phosphate_FormReg"/>
</dbReference>
<dbReference type="InterPro" id="IPR045540">
    <property type="entry name" value="YegS/DAGK_C"/>
</dbReference>
<comment type="similarity">
    <text evidence="2">Belongs to the diacylglycerol/lipid kinase family.</text>
</comment>
<dbReference type="RefSeq" id="WP_109305277.1">
    <property type="nucleotide sequence ID" value="NZ_BJUF01000016.1"/>
</dbReference>
<keyword evidence="10" id="KW-1208">Phospholipid metabolism</keyword>
<evidence type="ECO:0000256" key="10">
    <source>
        <dbReference type="ARBA" id="ARBA00023264"/>
    </source>
</evidence>
<dbReference type="InterPro" id="IPR017438">
    <property type="entry name" value="ATP-NAD_kinase_N"/>
</dbReference>
<evidence type="ECO:0000256" key="7">
    <source>
        <dbReference type="ARBA" id="ARBA00022840"/>
    </source>
</evidence>
<accession>A0A2U3ANZ0</accession>
<evidence type="ECO:0000256" key="4">
    <source>
        <dbReference type="ARBA" id="ARBA00022679"/>
    </source>
</evidence>
<dbReference type="InterPro" id="IPR016064">
    <property type="entry name" value="NAD/diacylglycerol_kinase_sf"/>
</dbReference>
<dbReference type="SUPFAM" id="SSF111331">
    <property type="entry name" value="NAD kinase/diacylglycerol kinase-like"/>
    <property type="match status" value="1"/>
</dbReference>
<evidence type="ECO:0000313" key="13">
    <source>
        <dbReference type="Proteomes" id="UP000245938"/>
    </source>
</evidence>
<dbReference type="Pfam" id="PF00781">
    <property type="entry name" value="DAGK_cat"/>
    <property type="match status" value="1"/>
</dbReference>
<dbReference type="InterPro" id="IPR001206">
    <property type="entry name" value="Diacylglycerol_kinase_cat_dom"/>
</dbReference>
<evidence type="ECO:0000256" key="3">
    <source>
        <dbReference type="ARBA" id="ARBA00022516"/>
    </source>
</evidence>
<dbReference type="Gene3D" id="2.60.200.40">
    <property type="match status" value="1"/>
</dbReference>
<keyword evidence="4" id="KW-0808">Transferase</keyword>
<keyword evidence="5" id="KW-0547">Nucleotide-binding</keyword>
<keyword evidence="9" id="KW-0594">Phospholipid biosynthesis</keyword>
<keyword evidence="13" id="KW-1185">Reference proteome</keyword>
<evidence type="ECO:0000256" key="5">
    <source>
        <dbReference type="ARBA" id="ARBA00022741"/>
    </source>
</evidence>
<evidence type="ECO:0000256" key="6">
    <source>
        <dbReference type="ARBA" id="ARBA00022777"/>
    </source>
</evidence>
<dbReference type="GO" id="GO:0016301">
    <property type="term" value="F:kinase activity"/>
    <property type="evidence" value="ECO:0007669"/>
    <property type="project" value="UniProtKB-KW"/>
</dbReference>
<dbReference type="EMBL" id="QFVR01000004">
    <property type="protein sequence ID" value="PWI26254.1"/>
    <property type="molecule type" value="Genomic_DNA"/>
</dbReference>
<name>A0A2U3ANZ0_9BACL</name>
<dbReference type="PROSITE" id="PS50146">
    <property type="entry name" value="DAGK"/>
    <property type="match status" value="1"/>
</dbReference>
<evidence type="ECO:0000256" key="2">
    <source>
        <dbReference type="ARBA" id="ARBA00005983"/>
    </source>
</evidence>
<keyword evidence="3" id="KW-0444">Lipid biosynthesis</keyword>
<proteinExistence type="inferred from homology"/>
<gene>
    <name evidence="12" type="ORF">DEX24_04835</name>
</gene>
<dbReference type="Gene3D" id="3.40.50.10330">
    <property type="entry name" value="Probable inorganic polyphosphate/atp-NAD kinase, domain 1"/>
    <property type="match status" value="1"/>
</dbReference>
<dbReference type="PANTHER" id="PTHR12358:SF54">
    <property type="entry name" value="SPHINGOSINE KINASE RELATED PROTEIN"/>
    <property type="match status" value="1"/>
</dbReference>
<evidence type="ECO:0000313" key="12">
    <source>
        <dbReference type="EMBL" id="PWI26254.1"/>
    </source>
</evidence>
<evidence type="ECO:0000256" key="9">
    <source>
        <dbReference type="ARBA" id="ARBA00023209"/>
    </source>
</evidence>
<dbReference type="NCBIfam" id="TIGR00147">
    <property type="entry name" value="YegS/Rv2252/BmrU family lipid kinase"/>
    <property type="match status" value="1"/>
</dbReference>
<dbReference type="Proteomes" id="UP000245938">
    <property type="component" value="Unassembled WGS sequence"/>
</dbReference>
<keyword evidence="8" id="KW-0443">Lipid metabolism</keyword>
<evidence type="ECO:0000256" key="1">
    <source>
        <dbReference type="ARBA" id="ARBA00001946"/>
    </source>
</evidence>
<sequence>MELVIIINEMAGHGLAKKRGNRLISELTVPFKAEFTTHIGHATAIAQSYSSKNSATLIIVVGGDGTIHEVIKGVIGSEKMIVGVINGGSGNDFGRAFPIFKNAQEIERYVLKNKPFSRKQDIGIVQSTNGAEWFMNNSGFGIDAAVTHSVNQSTVKAQLNRLGLGKLAYAFILLKELKKFKPFDVTVISNGQKYTYRNSYLVVASNQPYFGGGMKISPTSLMDDGLIELTIVHNISKLRLLAVFGTVFFGKHTKFKVVKQHVAEQFQVIVHAAVIGHADGEFIGNAPVDGAIYFKVSKEAWQVATN</sequence>
<dbReference type="OrthoDB" id="9786026at2"/>
<feature type="domain" description="DAGKc" evidence="11">
    <location>
        <begin position="1"/>
        <end position="129"/>
    </location>
</feature>
<evidence type="ECO:0000259" key="11">
    <source>
        <dbReference type="PROSITE" id="PS50146"/>
    </source>
</evidence>
<evidence type="ECO:0000256" key="8">
    <source>
        <dbReference type="ARBA" id="ARBA00023098"/>
    </source>
</evidence>
<organism evidence="12 13">
    <name type="scientific">Kurthia sibirica</name>
    <dbReference type="NCBI Taxonomy" id="202750"/>
    <lineage>
        <taxon>Bacteria</taxon>
        <taxon>Bacillati</taxon>
        <taxon>Bacillota</taxon>
        <taxon>Bacilli</taxon>
        <taxon>Bacillales</taxon>
        <taxon>Caryophanaceae</taxon>
        <taxon>Kurthia</taxon>
    </lineage>
</organism>
<comment type="caution">
    <text evidence="12">The sequence shown here is derived from an EMBL/GenBank/DDBJ whole genome shotgun (WGS) entry which is preliminary data.</text>
</comment>
<dbReference type="InterPro" id="IPR005218">
    <property type="entry name" value="Diacylglycerol/lipid_kinase"/>
</dbReference>
<dbReference type="Pfam" id="PF19279">
    <property type="entry name" value="YegS_C"/>
    <property type="match status" value="1"/>
</dbReference>
<dbReference type="GO" id="GO:0008654">
    <property type="term" value="P:phospholipid biosynthetic process"/>
    <property type="evidence" value="ECO:0007669"/>
    <property type="project" value="UniProtKB-KW"/>
</dbReference>
<dbReference type="AlphaFoldDB" id="A0A2U3ANZ0"/>
<reference evidence="12 13" key="1">
    <citation type="submission" date="2018-05" db="EMBL/GenBank/DDBJ databases">
        <title>Kurthia sibirica genome sequence.</title>
        <authorList>
            <person name="Maclea K.S."/>
            <person name="Goen A.E."/>
        </authorList>
    </citation>
    <scope>NUCLEOTIDE SEQUENCE [LARGE SCALE GENOMIC DNA]</scope>
    <source>
        <strain evidence="12 13">ATCC 49154</strain>
    </source>
</reference>
<keyword evidence="7" id="KW-0067">ATP-binding</keyword>
<comment type="cofactor">
    <cofactor evidence="1">
        <name>Mg(2+)</name>
        <dbReference type="ChEBI" id="CHEBI:18420"/>
    </cofactor>
</comment>
<dbReference type="PANTHER" id="PTHR12358">
    <property type="entry name" value="SPHINGOSINE KINASE"/>
    <property type="match status" value="1"/>
</dbReference>